<accession>A0A6A4VG42</accession>
<keyword evidence="1" id="KW-1133">Transmembrane helix</keyword>
<comment type="caution">
    <text evidence="3">The sequence shown here is derived from an EMBL/GenBank/DDBJ whole genome shotgun (WGS) entry which is preliminary data.</text>
</comment>
<organism evidence="3 4">
    <name type="scientific">Amphibalanus amphitrite</name>
    <name type="common">Striped barnacle</name>
    <name type="synonym">Balanus amphitrite</name>
    <dbReference type="NCBI Taxonomy" id="1232801"/>
    <lineage>
        <taxon>Eukaryota</taxon>
        <taxon>Metazoa</taxon>
        <taxon>Ecdysozoa</taxon>
        <taxon>Arthropoda</taxon>
        <taxon>Crustacea</taxon>
        <taxon>Multicrustacea</taxon>
        <taxon>Cirripedia</taxon>
        <taxon>Thoracica</taxon>
        <taxon>Thoracicalcarea</taxon>
        <taxon>Balanomorpha</taxon>
        <taxon>Balanoidea</taxon>
        <taxon>Balanidae</taxon>
        <taxon>Amphibalaninae</taxon>
        <taxon>Amphibalanus</taxon>
    </lineage>
</organism>
<evidence type="ECO:0000313" key="4">
    <source>
        <dbReference type="Proteomes" id="UP000440578"/>
    </source>
</evidence>
<protein>
    <submittedName>
        <fullName evidence="3">Uncharacterized protein</fullName>
    </submittedName>
</protein>
<dbReference type="EMBL" id="VIIS01001785">
    <property type="protein sequence ID" value="KAF0292905.1"/>
    <property type="molecule type" value="Genomic_DNA"/>
</dbReference>
<keyword evidence="2" id="KW-0732">Signal</keyword>
<evidence type="ECO:0000256" key="2">
    <source>
        <dbReference type="SAM" id="SignalP"/>
    </source>
</evidence>
<dbReference type="AlphaFoldDB" id="A0A6A4VG42"/>
<evidence type="ECO:0000256" key="1">
    <source>
        <dbReference type="SAM" id="Phobius"/>
    </source>
</evidence>
<dbReference type="Proteomes" id="UP000440578">
    <property type="component" value="Unassembled WGS sequence"/>
</dbReference>
<feature type="transmembrane region" description="Helical" evidence="1">
    <location>
        <begin position="50"/>
        <end position="72"/>
    </location>
</feature>
<gene>
    <name evidence="3" type="ORF">FJT64_009171</name>
</gene>
<feature type="transmembrane region" description="Helical" evidence="1">
    <location>
        <begin position="84"/>
        <end position="107"/>
    </location>
</feature>
<name>A0A6A4VG42_AMPAM</name>
<keyword evidence="1" id="KW-0472">Membrane</keyword>
<dbReference type="OrthoDB" id="6348902at2759"/>
<keyword evidence="1" id="KW-0812">Transmembrane</keyword>
<feature type="signal peptide" evidence="2">
    <location>
        <begin position="1"/>
        <end position="26"/>
    </location>
</feature>
<sequence length="222" mass="24403">MLMMAGWTPWLLCAAALLLNSPRAAADRSLSTEPESQVEPRFLFGPNYSAGKFNTTVAFTLPLFAFSIPSLAEISFGTLDTAAVVSLAFLAVLTVLVLFVIPLLGYVPATDRQGLDDDAYVPTELTDLVYSALDEMRSVTGDECTQKTACEVWRNPHKFGYLASPIQMLYPPDGYPGPRQKAALFGLTNKQTECREQYSCDLSLMDIMLYISKFVSIEAPSF</sequence>
<evidence type="ECO:0000313" key="3">
    <source>
        <dbReference type="EMBL" id="KAF0292905.1"/>
    </source>
</evidence>
<keyword evidence="4" id="KW-1185">Reference proteome</keyword>
<reference evidence="3 4" key="1">
    <citation type="submission" date="2019-07" db="EMBL/GenBank/DDBJ databases">
        <title>Draft genome assembly of a fouling barnacle, Amphibalanus amphitrite (Darwin, 1854): The first reference genome for Thecostraca.</title>
        <authorList>
            <person name="Kim W."/>
        </authorList>
    </citation>
    <scope>NUCLEOTIDE SEQUENCE [LARGE SCALE GENOMIC DNA]</scope>
    <source>
        <strain evidence="3">SNU_AA5</strain>
        <tissue evidence="3">Soma without cirri and trophi</tissue>
    </source>
</reference>
<proteinExistence type="predicted"/>
<feature type="chain" id="PRO_5025389043" evidence="2">
    <location>
        <begin position="27"/>
        <end position="222"/>
    </location>
</feature>